<evidence type="ECO:0000313" key="2">
    <source>
        <dbReference type="Proteomes" id="UP000034081"/>
    </source>
</evidence>
<dbReference type="GO" id="GO:0003677">
    <property type="term" value="F:DNA binding"/>
    <property type="evidence" value="ECO:0007669"/>
    <property type="project" value="InterPro"/>
</dbReference>
<dbReference type="InterPro" id="IPR038390">
    <property type="entry name" value="Metal_Tscrpt_repr_sf"/>
</dbReference>
<dbReference type="PANTHER" id="PTHR33677:SF3">
    <property type="entry name" value="COPPER-SENSING TRANSCRIPTIONAL REPRESSOR RICR"/>
    <property type="match status" value="1"/>
</dbReference>
<dbReference type="GO" id="GO:0045892">
    <property type="term" value="P:negative regulation of DNA-templated transcription"/>
    <property type="evidence" value="ECO:0007669"/>
    <property type="project" value="UniProtKB-ARBA"/>
</dbReference>
<proteinExistence type="predicted"/>
<dbReference type="AlphaFoldDB" id="A0A0G0P810"/>
<protein>
    <submittedName>
        <fullName evidence="1">Uncharacterized protein</fullName>
    </submittedName>
</protein>
<name>A0A0G0P810_9BACT</name>
<dbReference type="STRING" id="1618570.UT08_C0006G0049"/>
<evidence type="ECO:0000313" key="1">
    <source>
        <dbReference type="EMBL" id="KKQ85466.1"/>
    </source>
</evidence>
<comment type="caution">
    <text evidence="1">The sequence shown here is derived from an EMBL/GenBank/DDBJ whole genome shotgun (WGS) entry which is preliminary data.</text>
</comment>
<dbReference type="Proteomes" id="UP000034081">
    <property type="component" value="Unassembled WGS sequence"/>
</dbReference>
<dbReference type="EMBL" id="LBVL01000006">
    <property type="protein sequence ID" value="KKQ85466.1"/>
    <property type="molecule type" value="Genomic_DNA"/>
</dbReference>
<sequence>MNNTDIKKGARRRISKLDSTYSHAANIRINIMKGHLDALAKMIREGRGCTCLLDQSMAIQNSLKSLDVLILDKYLKSNLVEQFSSKKENAVQELLEVFKRKQNRIIL</sequence>
<dbReference type="Pfam" id="PF02583">
    <property type="entry name" value="Trns_repr_metal"/>
    <property type="match status" value="1"/>
</dbReference>
<reference evidence="1 2" key="1">
    <citation type="journal article" date="2015" name="Nature">
        <title>rRNA introns, odd ribosomes, and small enigmatic genomes across a large radiation of phyla.</title>
        <authorList>
            <person name="Brown C.T."/>
            <person name="Hug L.A."/>
            <person name="Thomas B.C."/>
            <person name="Sharon I."/>
            <person name="Castelle C.J."/>
            <person name="Singh A."/>
            <person name="Wilkins M.J."/>
            <person name="Williams K.H."/>
            <person name="Banfield J.F."/>
        </authorList>
    </citation>
    <scope>NUCLEOTIDE SEQUENCE [LARGE SCALE GENOMIC DNA]</scope>
</reference>
<organism evidence="1 2">
    <name type="scientific">Candidatus Woesebacteria bacterium GW2011_GWB1_38_8</name>
    <dbReference type="NCBI Taxonomy" id="1618570"/>
    <lineage>
        <taxon>Bacteria</taxon>
        <taxon>Candidatus Woeseibacteriota</taxon>
    </lineage>
</organism>
<gene>
    <name evidence="1" type="ORF">UT08_C0006G0049</name>
</gene>
<accession>A0A0G0P810</accession>
<dbReference type="InterPro" id="IPR003735">
    <property type="entry name" value="Metal_Tscrpt_repr"/>
</dbReference>
<dbReference type="GO" id="GO:0046872">
    <property type="term" value="F:metal ion binding"/>
    <property type="evidence" value="ECO:0007669"/>
    <property type="project" value="InterPro"/>
</dbReference>
<dbReference type="Gene3D" id="1.20.58.1000">
    <property type="entry name" value="Metal-sensitive repressor, helix protomer"/>
    <property type="match status" value="1"/>
</dbReference>
<dbReference type="PANTHER" id="PTHR33677">
    <property type="entry name" value="TRANSCRIPTIONAL REPRESSOR FRMR-RELATED"/>
    <property type="match status" value="1"/>
</dbReference>